<evidence type="ECO:0000313" key="2">
    <source>
        <dbReference type="Proteomes" id="UP000326354"/>
    </source>
</evidence>
<keyword evidence="2" id="KW-1185">Reference proteome</keyword>
<organism evidence="1 2">
    <name type="scientific">Uabimicrobium amorphum</name>
    <dbReference type="NCBI Taxonomy" id="2596890"/>
    <lineage>
        <taxon>Bacteria</taxon>
        <taxon>Pseudomonadati</taxon>
        <taxon>Planctomycetota</taxon>
        <taxon>Candidatus Uabimicrobiia</taxon>
        <taxon>Candidatus Uabimicrobiales</taxon>
        <taxon>Candidatus Uabimicrobiaceae</taxon>
        <taxon>Candidatus Uabimicrobium</taxon>
    </lineage>
</organism>
<reference evidence="1 2" key="1">
    <citation type="submission" date="2019-08" db="EMBL/GenBank/DDBJ databases">
        <title>Complete genome sequence of Candidatus Uab amorphum.</title>
        <authorList>
            <person name="Shiratori T."/>
            <person name="Suzuki S."/>
            <person name="Kakizawa Y."/>
            <person name="Ishida K."/>
        </authorList>
    </citation>
    <scope>NUCLEOTIDE SEQUENCE [LARGE SCALE GENOMIC DNA]</scope>
    <source>
        <strain evidence="1 2">SRT547</strain>
    </source>
</reference>
<protein>
    <submittedName>
        <fullName evidence="1">Uncharacterized protein</fullName>
    </submittedName>
</protein>
<accession>A0A5S9F2H3</accession>
<sequence>MRWLCTLIILTSIFAQKNDELLQAFHRAYDAQTLQKPYSTAILYKIFDMPYHEVQQHIFQTQLENAISQKYKNNYSSQYYNTTLTKKILRAQSAKDIPSKMRQAIKQEYILAVEVYGYERSAILRTFCNTTNTFSPIVKLSFVTHSDLVKKINDIMPQIFGLQGMLVAHNKELYLFFRGGAPFTKSILDKGDHTFYLFRNNVRIADTYVRSGELLSLSTYIYSKVDVLGAYKPRGFETAQKIYFTGGVQKIQLVDHQGQPQEGFSIFTSYEGFDDDQENYRGTTDISGRFELQDTQKAPIFLTIMKNINKVNFPIVRKHIIVENQKSPLKLVAQTLEEIQAMGKQQLSQRQLTRVKNEVVQRILQAKSYMKSADLEKAIISLEYAKNLTKKMKKEPSLKSALAKLENVYQAALRQKKANRNKKQCIALLKQTDEKVNEFQYTEALELAKKAQKLWPFPEEKNQGYQEIVKRIKKIEVLLLQENTRFGKARILLSRTVFTFNAQNITETKIEDIIQAVKILNEQEKHREIYNDRYVLLKSRSFLDKLAGELMEIANYHLQKYKSEENTNARREAYKNYEKHYNNSKKIDAILRELQKI</sequence>
<dbReference type="RefSeq" id="WP_151967869.1">
    <property type="nucleotide sequence ID" value="NZ_AP019860.1"/>
</dbReference>
<dbReference type="EMBL" id="AP019860">
    <property type="protein sequence ID" value="BBM83677.1"/>
    <property type="molecule type" value="Genomic_DNA"/>
</dbReference>
<name>A0A5S9F2H3_UABAM</name>
<dbReference type="Proteomes" id="UP000326354">
    <property type="component" value="Chromosome"/>
</dbReference>
<dbReference type="KEGG" id="uam:UABAM_02030"/>
<gene>
    <name evidence="1" type="ORF">UABAM_02030</name>
</gene>
<proteinExistence type="predicted"/>
<dbReference type="AlphaFoldDB" id="A0A5S9F2H3"/>
<evidence type="ECO:0000313" key="1">
    <source>
        <dbReference type="EMBL" id="BBM83677.1"/>
    </source>
</evidence>